<keyword evidence="2 6" id="KW-0436">Ligase</keyword>
<dbReference type="InterPro" id="IPR025110">
    <property type="entry name" value="AMP-bd_C"/>
</dbReference>
<evidence type="ECO:0000259" key="5">
    <source>
        <dbReference type="Pfam" id="PF13193"/>
    </source>
</evidence>
<proteinExistence type="inferred from homology"/>
<dbReference type="Pfam" id="PF13193">
    <property type="entry name" value="AMP-binding_C"/>
    <property type="match status" value="1"/>
</dbReference>
<gene>
    <name evidence="6" type="ORF">C5746_38425</name>
</gene>
<dbReference type="InterPro" id="IPR042099">
    <property type="entry name" value="ANL_N_sf"/>
</dbReference>
<dbReference type="GO" id="GO:0031956">
    <property type="term" value="F:medium-chain fatty acid-CoA ligase activity"/>
    <property type="evidence" value="ECO:0007669"/>
    <property type="project" value="TreeGrafter"/>
</dbReference>
<dbReference type="Proteomes" id="UP000252698">
    <property type="component" value="Chromosome"/>
</dbReference>
<dbReference type="SUPFAM" id="SSF56801">
    <property type="entry name" value="Acetyl-CoA synthetase-like"/>
    <property type="match status" value="1"/>
</dbReference>
<feature type="compositionally biased region" description="Low complexity" evidence="3">
    <location>
        <begin position="11"/>
        <end position="20"/>
    </location>
</feature>
<dbReference type="InterPro" id="IPR045851">
    <property type="entry name" value="AMP-bd_C_sf"/>
</dbReference>
<protein>
    <submittedName>
        <fullName evidence="6">Long-chain fatty acid--CoA ligase</fullName>
    </submittedName>
</protein>
<feature type="domain" description="AMP-dependent synthetase/ligase" evidence="4">
    <location>
        <begin position="39"/>
        <end position="401"/>
    </location>
</feature>
<evidence type="ECO:0000256" key="3">
    <source>
        <dbReference type="SAM" id="MobiDB-lite"/>
    </source>
</evidence>
<sequence length="552" mass="57905">MTGRTVRAANGSPRPRPGSVRRADGRSPLADRTIGALLRETVARRPEAVALRSVPDGGGTPRQWTYAELLAEAESVASGVLARIPRGSRVAIWAPNVPEWPVFEYAAALAGVTLVTLNPAFRAADLTHALGVSEAEMLVHADRSRAYDMAAVVSSVAAGLPRLRHVVSLSDWDDLKGSGPLPAEHEPASTAPAQIQFTSGTTGAPKAVLLSHQAVVNVPKLTFEALGVRPGATVVSPLPMFHTAGCVISCLGPLWSGGMFVLLERFDPKVLLSTLSEAPGAVLTSVPTVLGTLNEAARDVPDRPVLSSVLTGAAPVRPQLIAETERLFSTTVFNLYGQTELASVLTLTRPDDTVEDKAGTVGRPLPHAECKIVHPESGAVQPLGVQGEICARGYQQMISYYGDPAATAGKVDAEGWLHTGDLGSMDATGTLRIGGRLNDLIIRGGENIAPAAIEEVLAEVPGVREAVVVGVPDDVWGEEVAAVVQPVPGAALCLEALLAQCEGRLTPYKIPVHWFLAADLPLTASGKVQRFRVAELAVSGRLERLDSGTPTA</sequence>
<feature type="domain" description="AMP-binding enzyme C-terminal" evidence="5">
    <location>
        <begin position="453"/>
        <end position="527"/>
    </location>
</feature>
<dbReference type="GO" id="GO:0006631">
    <property type="term" value="P:fatty acid metabolic process"/>
    <property type="evidence" value="ECO:0007669"/>
    <property type="project" value="TreeGrafter"/>
</dbReference>
<evidence type="ECO:0000256" key="1">
    <source>
        <dbReference type="ARBA" id="ARBA00006432"/>
    </source>
</evidence>
<dbReference type="Pfam" id="PF00501">
    <property type="entry name" value="AMP-binding"/>
    <property type="match status" value="1"/>
</dbReference>
<reference evidence="6 7" key="1">
    <citation type="journal article" date="2018" name="Front. Microbiol.">
        <title>Genome Sequencing of Streptomyces atratus SCSIOZH16 and Activation Production of Nocardamine via Metabolic Engineering.</title>
        <authorList>
            <person name="Li Y."/>
            <person name="Zhang C."/>
            <person name="Liu C."/>
            <person name="Ju J."/>
            <person name="Ma J."/>
        </authorList>
    </citation>
    <scope>NUCLEOTIDE SEQUENCE [LARGE SCALE GENOMIC DNA]</scope>
    <source>
        <strain evidence="6 7">SCSIO_ZH16</strain>
    </source>
</reference>
<dbReference type="KEGG" id="sata:C5746_38425"/>
<dbReference type="PANTHER" id="PTHR43201:SF5">
    <property type="entry name" value="MEDIUM-CHAIN ACYL-COA LIGASE ACSF2, MITOCHONDRIAL"/>
    <property type="match status" value="1"/>
</dbReference>
<dbReference type="Gene3D" id="3.30.300.30">
    <property type="match status" value="1"/>
</dbReference>
<accession>A0A2Z5JQY4</accession>
<evidence type="ECO:0000313" key="6">
    <source>
        <dbReference type="EMBL" id="AXE81835.1"/>
    </source>
</evidence>
<dbReference type="InterPro" id="IPR020845">
    <property type="entry name" value="AMP-binding_CS"/>
</dbReference>
<dbReference type="EMBL" id="CP027306">
    <property type="protein sequence ID" value="AXE81835.1"/>
    <property type="molecule type" value="Genomic_DNA"/>
</dbReference>
<dbReference type="RefSeq" id="WP_114248239.1">
    <property type="nucleotide sequence ID" value="NZ_CP027306.1"/>
</dbReference>
<comment type="similarity">
    <text evidence="1">Belongs to the ATP-dependent AMP-binding enzyme family.</text>
</comment>
<evidence type="ECO:0000256" key="2">
    <source>
        <dbReference type="ARBA" id="ARBA00022598"/>
    </source>
</evidence>
<dbReference type="Gene3D" id="3.40.50.12780">
    <property type="entry name" value="N-terminal domain of ligase-like"/>
    <property type="match status" value="1"/>
</dbReference>
<organism evidence="6 7">
    <name type="scientific">Streptomyces atratus</name>
    <dbReference type="NCBI Taxonomy" id="1893"/>
    <lineage>
        <taxon>Bacteria</taxon>
        <taxon>Bacillati</taxon>
        <taxon>Actinomycetota</taxon>
        <taxon>Actinomycetes</taxon>
        <taxon>Kitasatosporales</taxon>
        <taxon>Streptomycetaceae</taxon>
        <taxon>Streptomyces</taxon>
    </lineage>
</organism>
<dbReference type="GeneID" id="95524185"/>
<dbReference type="InterPro" id="IPR000873">
    <property type="entry name" value="AMP-dep_synth/lig_dom"/>
</dbReference>
<dbReference type="PROSITE" id="PS00455">
    <property type="entry name" value="AMP_BINDING"/>
    <property type="match status" value="1"/>
</dbReference>
<evidence type="ECO:0000313" key="7">
    <source>
        <dbReference type="Proteomes" id="UP000252698"/>
    </source>
</evidence>
<feature type="region of interest" description="Disordered" evidence="3">
    <location>
        <begin position="1"/>
        <end position="26"/>
    </location>
</feature>
<name>A0A2Z5JQY4_STRAR</name>
<evidence type="ECO:0000259" key="4">
    <source>
        <dbReference type="Pfam" id="PF00501"/>
    </source>
</evidence>
<dbReference type="AlphaFoldDB" id="A0A2Z5JQY4"/>
<dbReference type="PANTHER" id="PTHR43201">
    <property type="entry name" value="ACYL-COA SYNTHETASE"/>
    <property type="match status" value="1"/>
</dbReference>